<name>A0A8S9Z8N5_9TREM</name>
<organism evidence="2 3">
    <name type="scientific">Paragonimus skrjabini miyazakii</name>
    <dbReference type="NCBI Taxonomy" id="59628"/>
    <lineage>
        <taxon>Eukaryota</taxon>
        <taxon>Metazoa</taxon>
        <taxon>Spiralia</taxon>
        <taxon>Lophotrochozoa</taxon>
        <taxon>Platyhelminthes</taxon>
        <taxon>Trematoda</taxon>
        <taxon>Digenea</taxon>
        <taxon>Plagiorchiida</taxon>
        <taxon>Troglotremata</taxon>
        <taxon>Troglotrematidae</taxon>
        <taxon>Paragonimus</taxon>
    </lineage>
</organism>
<keyword evidence="1" id="KW-1133">Transmembrane helix</keyword>
<feature type="transmembrane region" description="Helical" evidence="1">
    <location>
        <begin position="134"/>
        <end position="155"/>
    </location>
</feature>
<sequence>MLEHLCVLVSYRFRSVKFQQQLQQAKLDMGRALKISYIVIVVVAAILGIVALGLNRNISNSSQLGSRFQCLVAFNIIAVLLLLIGAILYLVVMFVEEAASRILMIVTFTLVAVGLVCYIIACACGSVGTTFPEWLLSALWACLAAVALEIVLALFNSDE</sequence>
<dbReference type="Proteomes" id="UP000822476">
    <property type="component" value="Unassembled WGS sequence"/>
</dbReference>
<comment type="caution">
    <text evidence="2">The sequence shown here is derived from an EMBL/GenBank/DDBJ whole genome shotgun (WGS) entry which is preliminary data.</text>
</comment>
<evidence type="ECO:0000256" key="1">
    <source>
        <dbReference type="SAM" id="Phobius"/>
    </source>
</evidence>
<evidence type="ECO:0000313" key="3">
    <source>
        <dbReference type="Proteomes" id="UP000822476"/>
    </source>
</evidence>
<reference evidence="2" key="1">
    <citation type="submission" date="2019-07" db="EMBL/GenBank/DDBJ databases">
        <title>Annotation for the trematode Paragonimus miyazaki's.</title>
        <authorList>
            <person name="Choi Y.-J."/>
        </authorList>
    </citation>
    <scope>NUCLEOTIDE SEQUENCE</scope>
    <source>
        <strain evidence="2">Japan</strain>
    </source>
</reference>
<keyword evidence="1" id="KW-0812">Transmembrane</keyword>
<feature type="transmembrane region" description="Helical" evidence="1">
    <location>
        <begin position="35"/>
        <end position="54"/>
    </location>
</feature>
<dbReference type="OrthoDB" id="6281037at2759"/>
<feature type="transmembrane region" description="Helical" evidence="1">
    <location>
        <begin position="102"/>
        <end position="128"/>
    </location>
</feature>
<protein>
    <submittedName>
        <fullName evidence="2">Uncharacterized protein</fullName>
    </submittedName>
</protein>
<feature type="transmembrane region" description="Helical" evidence="1">
    <location>
        <begin position="74"/>
        <end position="95"/>
    </location>
</feature>
<accession>A0A8S9Z8N5</accession>
<gene>
    <name evidence="2" type="ORF">EG68_02679</name>
</gene>
<proteinExistence type="predicted"/>
<dbReference type="AlphaFoldDB" id="A0A8S9Z8N5"/>
<keyword evidence="1" id="KW-0472">Membrane</keyword>
<evidence type="ECO:0000313" key="2">
    <source>
        <dbReference type="EMBL" id="KAF7260138.1"/>
    </source>
</evidence>
<keyword evidence="3" id="KW-1185">Reference proteome</keyword>
<dbReference type="EMBL" id="JTDE01000876">
    <property type="protein sequence ID" value="KAF7260138.1"/>
    <property type="molecule type" value="Genomic_DNA"/>
</dbReference>